<organism evidence="2 3">
    <name type="scientific">Phyllosticta citribraziliensis</name>
    <dbReference type="NCBI Taxonomy" id="989973"/>
    <lineage>
        <taxon>Eukaryota</taxon>
        <taxon>Fungi</taxon>
        <taxon>Dikarya</taxon>
        <taxon>Ascomycota</taxon>
        <taxon>Pezizomycotina</taxon>
        <taxon>Dothideomycetes</taxon>
        <taxon>Dothideomycetes incertae sedis</taxon>
        <taxon>Botryosphaeriales</taxon>
        <taxon>Phyllostictaceae</taxon>
        <taxon>Phyllosticta</taxon>
    </lineage>
</organism>
<feature type="compositionally biased region" description="Polar residues" evidence="1">
    <location>
        <begin position="8"/>
        <end position="18"/>
    </location>
</feature>
<keyword evidence="3" id="KW-1185">Reference proteome</keyword>
<gene>
    <name evidence="2" type="ORF">J3D65DRAFT_675196</name>
</gene>
<proteinExistence type="predicted"/>
<dbReference type="RefSeq" id="XP_066657953.1">
    <property type="nucleotide sequence ID" value="XM_066803567.1"/>
</dbReference>
<accession>A0ABR1M2E2</accession>
<feature type="compositionally biased region" description="Gly residues" evidence="1">
    <location>
        <begin position="313"/>
        <end position="325"/>
    </location>
</feature>
<protein>
    <submittedName>
        <fullName evidence="2">Uncharacterized protein</fullName>
    </submittedName>
</protein>
<sequence length="325" mass="34724">MPPRKPKTFQQARATVTKKQMAKLTNAKVSRAMVVNKQEVQRRKLEKAEKEEKKKQAREQAEASAVVGDSHASSTTKRAREESDAGPKSPSPVENLDDMFPRAPDAEPKTKKRRVSGGSKKTEETEKTVEEPAKVPDTASEAVEETEKESRSSATDDSAAKTDSPSCEKPVANAADEPDAVANASESNTTAAANPSSSQATPKASPIPLRRIRIPAKTNSALMPSPSRRKRPAPSPITPGRAPLPTTVKTRMGELIELGPVSSAESSPGASSPRNDIEGDGPSRLAYVPNQAQKRVSRMNKLIAQSRRSYGKKGAGWGQGGTRAG</sequence>
<name>A0ABR1M2E2_9PEZI</name>
<feature type="compositionally biased region" description="Polar residues" evidence="1">
    <location>
        <begin position="152"/>
        <end position="165"/>
    </location>
</feature>
<dbReference type="Proteomes" id="UP001360953">
    <property type="component" value="Unassembled WGS sequence"/>
</dbReference>
<feature type="region of interest" description="Disordered" evidence="1">
    <location>
        <begin position="1"/>
        <end position="325"/>
    </location>
</feature>
<feature type="compositionally biased region" description="Basic and acidic residues" evidence="1">
    <location>
        <begin position="39"/>
        <end position="61"/>
    </location>
</feature>
<comment type="caution">
    <text evidence="2">The sequence shown here is derived from an EMBL/GenBank/DDBJ whole genome shotgun (WGS) entry which is preliminary data.</text>
</comment>
<evidence type="ECO:0000313" key="3">
    <source>
        <dbReference type="Proteomes" id="UP001360953"/>
    </source>
</evidence>
<feature type="compositionally biased region" description="Low complexity" evidence="1">
    <location>
        <begin position="259"/>
        <end position="273"/>
    </location>
</feature>
<feature type="compositionally biased region" description="Basic and acidic residues" evidence="1">
    <location>
        <begin position="120"/>
        <end position="134"/>
    </location>
</feature>
<evidence type="ECO:0000256" key="1">
    <source>
        <dbReference type="SAM" id="MobiDB-lite"/>
    </source>
</evidence>
<dbReference type="EMBL" id="JBBPEH010000003">
    <property type="protein sequence ID" value="KAK7541022.1"/>
    <property type="molecule type" value="Genomic_DNA"/>
</dbReference>
<feature type="compositionally biased region" description="Low complexity" evidence="1">
    <location>
        <begin position="180"/>
        <end position="201"/>
    </location>
</feature>
<reference evidence="2 3" key="1">
    <citation type="submission" date="2024-04" db="EMBL/GenBank/DDBJ databases">
        <title>Phyllosticta paracitricarpa is synonymous to the EU quarantine fungus P. citricarpa based on phylogenomic analyses.</title>
        <authorList>
            <consortium name="Lawrence Berkeley National Laboratory"/>
            <person name="Van ingen-buijs V.A."/>
            <person name="Van westerhoven A.C."/>
            <person name="Haridas S."/>
            <person name="Skiadas P."/>
            <person name="Martin F."/>
            <person name="Groenewald J.Z."/>
            <person name="Crous P.W."/>
            <person name="Seidl M.F."/>
        </authorList>
    </citation>
    <scope>NUCLEOTIDE SEQUENCE [LARGE SCALE GENOMIC DNA]</scope>
    <source>
        <strain evidence="2 3">CPC 17464</strain>
    </source>
</reference>
<dbReference type="GeneID" id="92036473"/>
<evidence type="ECO:0000313" key="2">
    <source>
        <dbReference type="EMBL" id="KAK7541022.1"/>
    </source>
</evidence>